<dbReference type="STRING" id="181874.A0A409YBV1"/>
<dbReference type="AlphaFoldDB" id="A0A409YBV1"/>
<evidence type="ECO:0000313" key="5">
    <source>
        <dbReference type="EMBL" id="PPR00470.1"/>
    </source>
</evidence>
<reference evidence="5 6" key="1">
    <citation type="journal article" date="2018" name="Evol. Lett.">
        <title>Horizontal gene cluster transfer increased hallucinogenic mushroom diversity.</title>
        <authorList>
            <person name="Reynolds H.T."/>
            <person name="Vijayakumar V."/>
            <person name="Gluck-Thaler E."/>
            <person name="Korotkin H.B."/>
            <person name="Matheny P.B."/>
            <person name="Slot J.C."/>
        </authorList>
    </citation>
    <scope>NUCLEOTIDE SEQUENCE [LARGE SCALE GENOMIC DNA]</scope>
    <source>
        <strain evidence="5 6">2629</strain>
    </source>
</reference>
<dbReference type="OrthoDB" id="419694at2759"/>
<dbReference type="EMBL" id="NHTK01001311">
    <property type="protein sequence ID" value="PPR00470.1"/>
    <property type="molecule type" value="Genomic_DNA"/>
</dbReference>
<dbReference type="InterPro" id="IPR042080">
    <property type="entry name" value="RNA_2'-PTrans_N"/>
</dbReference>
<accession>A0A409YBV1</accession>
<dbReference type="InParanoid" id="A0A409YBV1"/>
<comment type="function">
    <text evidence="1">Catalyzes the last step of tRNA splicing, the transfer of the splice junction 2'-phosphate from ligated tRNA to NAD to produce ADP-ribose 1''-2'' cyclic phosphate.</text>
</comment>
<organism evidence="5 6">
    <name type="scientific">Panaeolus cyanescens</name>
    <dbReference type="NCBI Taxonomy" id="181874"/>
    <lineage>
        <taxon>Eukaryota</taxon>
        <taxon>Fungi</taxon>
        <taxon>Dikarya</taxon>
        <taxon>Basidiomycota</taxon>
        <taxon>Agaricomycotina</taxon>
        <taxon>Agaricomycetes</taxon>
        <taxon>Agaricomycetidae</taxon>
        <taxon>Agaricales</taxon>
        <taxon>Agaricineae</taxon>
        <taxon>Galeropsidaceae</taxon>
        <taxon>Panaeolus</taxon>
    </lineage>
</organism>
<evidence type="ECO:0000313" key="6">
    <source>
        <dbReference type="Proteomes" id="UP000284842"/>
    </source>
</evidence>
<protein>
    <recommendedName>
        <fullName evidence="2">2'-phosphotransferase</fullName>
        <ecNumber evidence="2">2.7.1.160</ecNumber>
    </recommendedName>
</protein>
<dbReference type="Pfam" id="PF01885">
    <property type="entry name" value="PTS_2-RNA"/>
    <property type="match status" value="1"/>
</dbReference>
<feature type="compositionally biased region" description="Polar residues" evidence="4">
    <location>
        <begin position="265"/>
        <end position="282"/>
    </location>
</feature>
<sequence length="346" mass="38845">MFSLTRAGHLEPLRRAFTLSPSLCRLHSTIFDKKVSAHHRDLKLAEETHVRTLLSYLLRPFSGREHGLPVRDDGSLSVRALLNHPQFASMSFLQLEHCISSDFKHRFELAYDPKRPDDPWWIRAKLWNEKTMVLRPVLASDTFNLPVVYTTTLAAWKDHIVGRGIPCGHEDYIHLTLGLPATNFVAPPSTTSSPSSPVVFIHVHPIAALTESNIHFFLVGPKPQDPQSIRTIYTKGDENGVIPPRYFGKVEVVRVQQRLLAGNWYNPTPNSPGDGQKNSTESMYPVPDPHVDPSTGVRRTFARLPDRNIRGFVNNIVSLNGSRQLESPHILAQQQKEAMQVALGAA</sequence>
<name>A0A409YBV1_9AGAR</name>
<comment type="catalytic activity">
    <reaction evidence="3">
        <text>2'-phospho-[ligated tRNA] + NAD(+) = mature tRNA + ADP-alpha-D-ribose 1'',2''-cyclic phosphate + nicotinamide</text>
        <dbReference type="Rhea" id="RHEA:23324"/>
        <dbReference type="Rhea" id="RHEA-COMP:11106"/>
        <dbReference type="Rhea" id="RHEA-COMP:11107"/>
        <dbReference type="ChEBI" id="CHEBI:17154"/>
        <dbReference type="ChEBI" id="CHEBI:57540"/>
        <dbReference type="ChEBI" id="CHEBI:76596"/>
        <dbReference type="ChEBI" id="CHEBI:82883"/>
        <dbReference type="ChEBI" id="CHEBI:85027"/>
        <dbReference type="EC" id="2.7.1.160"/>
    </reaction>
</comment>
<dbReference type="Proteomes" id="UP000284842">
    <property type="component" value="Unassembled WGS sequence"/>
</dbReference>
<dbReference type="EC" id="2.7.1.160" evidence="2"/>
<dbReference type="GO" id="GO:0000215">
    <property type="term" value="F:tRNA 2'-phosphotransferase activity"/>
    <property type="evidence" value="ECO:0007669"/>
    <property type="project" value="UniProtKB-EC"/>
</dbReference>
<evidence type="ECO:0000256" key="3">
    <source>
        <dbReference type="ARBA" id="ARBA00047949"/>
    </source>
</evidence>
<dbReference type="InterPro" id="IPR002745">
    <property type="entry name" value="Ptrans_KptA/Tpt1"/>
</dbReference>
<dbReference type="PANTHER" id="PTHR12684">
    <property type="entry name" value="PUTATIVE PHOSPHOTRANSFERASE"/>
    <property type="match status" value="1"/>
</dbReference>
<comment type="caution">
    <text evidence="5">The sequence shown here is derived from an EMBL/GenBank/DDBJ whole genome shotgun (WGS) entry which is preliminary data.</text>
</comment>
<evidence type="ECO:0000256" key="4">
    <source>
        <dbReference type="SAM" id="MobiDB-lite"/>
    </source>
</evidence>
<keyword evidence="6" id="KW-1185">Reference proteome</keyword>
<evidence type="ECO:0000256" key="1">
    <source>
        <dbReference type="ARBA" id="ARBA00003343"/>
    </source>
</evidence>
<feature type="region of interest" description="Disordered" evidence="4">
    <location>
        <begin position="263"/>
        <end position="293"/>
    </location>
</feature>
<dbReference type="GO" id="GO:0006388">
    <property type="term" value="P:tRNA splicing, via endonucleolytic cleavage and ligation"/>
    <property type="evidence" value="ECO:0007669"/>
    <property type="project" value="TreeGrafter"/>
</dbReference>
<proteinExistence type="predicted"/>
<dbReference type="PANTHER" id="PTHR12684:SF2">
    <property type="entry name" value="TRNA 2'-PHOSPHOTRANSFERASE 1"/>
    <property type="match status" value="1"/>
</dbReference>
<dbReference type="SUPFAM" id="SSF56399">
    <property type="entry name" value="ADP-ribosylation"/>
    <property type="match status" value="1"/>
</dbReference>
<evidence type="ECO:0000256" key="2">
    <source>
        <dbReference type="ARBA" id="ARBA00012007"/>
    </source>
</evidence>
<dbReference type="Gene3D" id="1.10.10.970">
    <property type="entry name" value="RNA 2'-phosphotransferase, Tpt1/KptA family, N-terminal domain"/>
    <property type="match status" value="1"/>
</dbReference>
<gene>
    <name evidence="5" type="ORF">CVT24_004531</name>
</gene>